<accession>A0A815E6F4</accession>
<dbReference type="Proteomes" id="UP000663832">
    <property type="component" value="Unassembled WGS sequence"/>
</dbReference>
<feature type="signal peptide" evidence="1">
    <location>
        <begin position="1"/>
        <end position="19"/>
    </location>
</feature>
<dbReference type="GO" id="GO:0032589">
    <property type="term" value="C:neuron projection membrane"/>
    <property type="evidence" value="ECO:0007669"/>
    <property type="project" value="TreeGrafter"/>
</dbReference>
<reference evidence="3" key="1">
    <citation type="submission" date="2021-02" db="EMBL/GenBank/DDBJ databases">
        <authorList>
            <person name="Nowell W R."/>
        </authorList>
    </citation>
    <scope>NUCLEOTIDE SEQUENCE</scope>
</reference>
<feature type="chain" id="PRO_5032844766" description="Ig-like domain-containing protein" evidence="1">
    <location>
        <begin position="20"/>
        <end position="146"/>
    </location>
</feature>
<dbReference type="InterPro" id="IPR003599">
    <property type="entry name" value="Ig_sub"/>
</dbReference>
<evidence type="ECO:0000259" key="2">
    <source>
        <dbReference type="PROSITE" id="PS50835"/>
    </source>
</evidence>
<dbReference type="PANTHER" id="PTHR23279:SF36">
    <property type="entry name" value="DEFECTIVE PROBOSCIS EXTENSION RESPONSE 9, ISOFORM A"/>
    <property type="match status" value="1"/>
</dbReference>
<sequence length="146" mass="16548">MLWAFFISFLCILKTSSSSVDINGENRTIIKPLNSNVTVTSGQKAILTCTFDRINHDLVLLSSHQLIWIRQNHATYDADLILAHNQDSLISDDRLTIQRTDIDYSLIINNVNIDDEGIYVCEVNTQPPQKTSIHLYVQGKIILCMV</sequence>
<keyword evidence="4" id="KW-1185">Reference proteome</keyword>
<dbReference type="PROSITE" id="PS50835">
    <property type="entry name" value="IG_LIKE"/>
    <property type="match status" value="1"/>
</dbReference>
<evidence type="ECO:0000256" key="1">
    <source>
        <dbReference type="SAM" id="SignalP"/>
    </source>
</evidence>
<dbReference type="GO" id="GO:0050808">
    <property type="term" value="P:synapse organization"/>
    <property type="evidence" value="ECO:0007669"/>
    <property type="project" value="TreeGrafter"/>
</dbReference>
<dbReference type="Gene3D" id="2.60.40.10">
    <property type="entry name" value="Immunoglobulins"/>
    <property type="match status" value="1"/>
</dbReference>
<dbReference type="InterPro" id="IPR007110">
    <property type="entry name" value="Ig-like_dom"/>
</dbReference>
<comment type="caution">
    <text evidence="3">The sequence shown here is derived from an EMBL/GenBank/DDBJ whole genome shotgun (WGS) entry which is preliminary data.</text>
</comment>
<dbReference type="OrthoDB" id="6159398at2759"/>
<dbReference type="EMBL" id="CAJNOM010000275">
    <property type="protein sequence ID" value="CAF1310761.1"/>
    <property type="molecule type" value="Genomic_DNA"/>
</dbReference>
<keyword evidence="1" id="KW-0732">Signal</keyword>
<gene>
    <name evidence="3" type="ORF">QVE165_LOCUS31777</name>
</gene>
<evidence type="ECO:0000313" key="4">
    <source>
        <dbReference type="Proteomes" id="UP000663832"/>
    </source>
</evidence>
<protein>
    <recommendedName>
        <fullName evidence="2">Ig-like domain-containing protein</fullName>
    </recommendedName>
</protein>
<dbReference type="SUPFAM" id="SSF48726">
    <property type="entry name" value="Immunoglobulin"/>
    <property type="match status" value="1"/>
</dbReference>
<feature type="domain" description="Ig-like" evidence="2">
    <location>
        <begin position="32"/>
        <end position="132"/>
    </location>
</feature>
<dbReference type="InterPro" id="IPR013783">
    <property type="entry name" value="Ig-like_fold"/>
</dbReference>
<dbReference type="SMART" id="SM00409">
    <property type="entry name" value="IG"/>
    <property type="match status" value="1"/>
</dbReference>
<evidence type="ECO:0000313" key="3">
    <source>
        <dbReference type="EMBL" id="CAF1310761.1"/>
    </source>
</evidence>
<dbReference type="PANTHER" id="PTHR23279">
    <property type="entry name" value="DEFECTIVE PROBOSCIS EXTENSION RESPONSE DPR -RELATED"/>
    <property type="match status" value="1"/>
</dbReference>
<dbReference type="InterPro" id="IPR013106">
    <property type="entry name" value="Ig_V-set"/>
</dbReference>
<proteinExistence type="predicted"/>
<dbReference type="InterPro" id="IPR037448">
    <property type="entry name" value="Zig-8"/>
</dbReference>
<organism evidence="3 4">
    <name type="scientific">Adineta steineri</name>
    <dbReference type="NCBI Taxonomy" id="433720"/>
    <lineage>
        <taxon>Eukaryota</taxon>
        <taxon>Metazoa</taxon>
        <taxon>Spiralia</taxon>
        <taxon>Gnathifera</taxon>
        <taxon>Rotifera</taxon>
        <taxon>Eurotatoria</taxon>
        <taxon>Bdelloidea</taxon>
        <taxon>Adinetida</taxon>
        <taxon>Adinetidae</taxon>
        <taxon>Adineta</taxon>
    </lineage>
</organism>
<dbReference type="Pfam" id="PF07686">
    <property type="entry name" value="V-set"/>
    <property type="match status" value="1"/>
</dbReference>
<name>A0A815E6F4_9BILA</name>
<dbReference type="InterPro" id="IPR036179">
    <property type="entry name" value="Ig-like_dom_sf"/>
</dbReference>
<dbReference type="AlphaFoldDB" id="A0A815E6F4"/>